<name>A0AAN6XTM4_9PEZI</name>
<organism evidence="1 2">
    <name type="scientific">Rhypophila decipiens</name>
    <dbReference type="NCBI Taxonomy" id="261697"/>
    <lineage>
        <taxon>Eukaryota</taxon>
        <taxon>Fungi</taxon>
        <taxon>Dikarya</taxon>
        <taxon>Ascomycota</taxon>
        <taxon>Pezizomycotina</taxon>
        <taxon>Sordariomycetes</taxon>
        <taxon>Sordariomycetidae</taxon>
        <taxon>Sordariales</taxon>
        <taxon>Naviculisporaceae</taxon>
        <taxon>Rhypophila</taxon>
    </lineage>
</organism>
<evidence type="ECO:0000313" key="2">
    <source>
        <dbReference type="Proteomes" id="UP001301769"/>
    </source>
</evidence>
<dbReference type="InterPro" id="IPR027417">
    <property type="entry name" value="P-loop_NTPase"/>
</dbReference>
<sequence length="171" mass="19126">MTGSSVRYLEIFKALCGAEALPNVFLITTHWDDLKDETIGYKRDTQLRDHFWRPMVDLGSSVREFRGSPDDALGIVMDLVSKPCVELDIQRRLIQEQTPFALTPAGQLAMPAIASDLTEMERQISLLEALHTASGTTTPTTNGLITPATSSTIELRREAERKRNVLRRLLS</sequence>
<accession>A0AAN6XTM4</accession>
<dbReference type="Proteomes" id="UP001301769">
    <property type="component" value="Unassembled WGS sequence"/>
</dbReference>
<dbReference type="EMBL" id="MU858400">
    <property type="protein sequence ID" value="KAK4206489.1"/>
    <property type="molecule type" value="Genomic_DNA"/>
</dbReference>
<reference evidence="1" key="2">
    <citation type="submission" date="2023-05" db="EMBL/GenBank/DDBJ databases">
        <authorList>
            <consortium name="Lawrence Berkeley National Laboratory"/>
            <person name="Steindorff A."/>
            <person name="Hensen N."/>
            <person name="Bonometti L."/>
            <person name="Westerberg I."/>
            <person name="Brannstrom I.O."/>
            <person name="Guillou S."/>
            <person name="Cros-Aarteil S."/>
            <person name="Calhoun S."/>
            <person name="Haridas S."/>
            <person name="Kuo A."/>
            <person name="Mondo S."/>
            <person name="Pangilinan J."/>
            <person name="Riley R."/>
            <person name="Labutti K."/>
            <person name="Andreopoulos B."/>
            <person name="Lipzen A."/>
            <person name="Chen C."/>
            <person name="Yanf M."/>
            <person name="Daum C."/>
            <person name="Ng V."/>
            <person name="Clum A."/>
            <person name="Ohm R."/>
            <person name="Martin F."/>
            <person name="Silar P."/>
            <person name="Natvig D."/>
            <person name="Lalanne C."/>
            <person name="Gautier V."/>
            <person name="Ament-Velasquez S.L."/>
            <person name="Kruys A."/>
            <person name="Hutchinson M.I."/>
            <person name="Powell A.J."/>
            <person name="Barry K."/>
            <person name="Miller A.N."/>
            <person name="Grigoriev I.V."/>
            <person name="Debuchy R."/>
            <person name="Gladieux P."/>
            <person name="Thoren M.H."/>
            <person name="Johannesson H."/>
        </authorList>
    </citation>
    <scope>NUCLEOTIDE SEQUENCE</scope>
    <source>
        <strain evidence="1">PSN293</strain>
    </source>
</reference>
<evidence type="ECO:0000313" key="1">
    <source>
        <dbReference type="EMBL" id="KAK4206489.1"/>
    </source>
</evidence>
<dbReference type="AlphaFoldDB" id="A0AAN6XTM4"/>
<reference evidence="1" key="1">
    <citation type="journal article" date="2023" name="Mol. Phylogenet. Evol.">
        <title>Genome-scale phylogeny and comparative genomics of the fungal order Sordariales.</title>
        <authorList>
            <person name="Hensen N."/>
            <person name="Bonometti L."/>
            <person name="Westerberg I."/>
            <person name="Brannstrom I.O."/>
            <person name="Guillou S."/>
            <person name="Cros-Aarteil S."/>
            <person name="Calhoun S."/>
            <person name="Haridas S."/>
            <person name="Kuo A."/>
            <person name="Mondo S."/>
            <person name="Pangilinan J."/>
            <person name="Riley R."/>
            <person name="LaButti K."/>
            <person name="Andreopoulos B."/>
            <person name="Lipzen A."/>
            <person name="Chen C."/>
            <person name="Yan M."/>
            <person name="Daum C."/>
            <person name="Ng V."/>
            <person name="Clum A."/>
            <person name="Steindorff A."/>
            <person name="Ohm R.A."/>
            <person name="Martin F."/>
            <person name="Silar P."/>
            <person name="Natvig D.O."/>
            <person name="Lalanne C."/>
            <person name="Gautier V."/>
            <person name="Ament-Velasquez S.L."/>
            <person name="Kruys A."/>
            <person name="Hutchinson M.I."/>
            <person name="Powell A.J."/>
            <person name="Barry K."/>
            <person name="Miller A.N."/>
            <person name="Grigoriev I.V."/>
            <person name="Debuchy R."/>
            <person name="Gladieux P."/>
            <person name="Hiltunen Thoren M."/>
            <person name="Johannesson H."/>
        </authorList>
    </citation>
    <scope>NUCLEOTIDE SEQUENCE</scope>
    <source>
        <strain evidence="1">PSN293</strain>
    </source>
</reference>
<comment type="caution">
    <text evidence="1">The sequence shown here is derived from an EMBL/GenBank/DDBJ whole genome shotgun (WGS) entry which is preliminary data.</text>
</comment>
<keyword evidence="2" id="KW-1185">Reference proteome</keyword>
<dbReference type="Gene3D" id="3.40.50.300">
    <property type="entry name" value="P-loop containing nucleotide triphosphate hydrolases"/>
    <property type="match status" value="1"/>
</dbReference>
<gene>
    <name evidence="1" type="ORF">QBC37DRAFT_407073</name>
</gene>
<protein>
    <submittedName>
        <fullName evidence="1">Uncharacterized protein</fullName>
    </submittedName>
</protein>
<proteinExistence type="predicted"/>